<protein>
    <submittedName>
        <fullName evidence="4">Uncharacterized protein</fullName>
    </submittedName>
</protein>
<feature type="signal peptide" evidence="3">
    <location>
        <begin position="1"/>
        <end position="35"/>
    </location>
</feature>
<feature type="region of interest" description="Disordered" evidence="2">
    <location>
        <begin position="815"/>
        <end position="838"/>
    </location>
</feature>
<evidence type="ECO:0000313" key="5">
    <source>
        <dbReference type="Proteomes" id="UP000193411"/>
    </source>
</evidence>
<evidence type="ECO:0000256" key="2">
    <source>
        <dbReference type="SAM" id="MobiDB-lite"/>
    </source>
</evidence>
<comment type="caution">
    <text evidence="4">The sequence shown here is derived from an EMBL/GenBank/DDBJ whole genome shotgun (WGS) entry which is preliminary data.</text>
</comment>
<sequence length="1032" mass="111467">MGTPRPSASPKRSARVLTLLSLLAFSAIVIHAVHADPWAVPSWNKRAAASGSDNAEVYAASDANVNADFQAVNSPAPVVDTATASSSSTVVATTTSSSSLINVASTTQVSSSSSSVVVPASSPSSSLSSAPSSTNSATTTASAGAGGIIPFLQNFLQPGASVTTGTSRAAATTVPTQAGAPAPTAGPAAAAPRVQKRDTDFMPMDWIEGDTQSGTNPMDGPDVGTPNIVGAPAPAPPPQVPIVPQQPVPVVGQQSSSVVSSTSTTTTSTTTSTTETTTTTTATTATPINFNSIVPNVPVVPASASASSAPPASPTNPADPSPIQPRRVSSNPIDLRPPGYLPGIDSRDGDPATGPGAAFVPIQGPAPTTAAGPAPPGATGSPLNYNLQNTDMYAPGYVRGVDSVGGGNPAGGPGVGRPVIRVPLPRRTKRERDDRNADDKDVDERETFEVVADVLRGIERELFGDSKFSVRAVSVQDAEREHAVSADGRFDAVYDERNVEVVDERDERRSSRLRGRRGARKGGNLRSIGKSLRQALSRAQRRGDIKGAQEARKWRDELEKLTRAYQRDVKEARKNKNRGMAKRVAKQFIARVRELQAKSRQLVRKYAGRSRRGRGRRNNGVKSSSDLKNMIAKLAVQVKRDHKQVKAELKQQDERLVQLVNDLVQGRQARADQVRLAVMSLHEALRKVGLQLARYEAKHAAQDRRQLEKLNALDYQMSSLREANKVGSDEDKARREVEIAEVQSKRSLLTAQRASRQAKLIEVRSRARAVQANVKAFVTDLRRRAKEGPGSTEVKASEEAIERIRKELEMATQRVSGTALFRRPPKSTGKQRASAKQVKLTVALGPRGHKQLVRKVNAIIRDGRRVRGGFLKRGNAAGQIRVRVRLGRVVAETKLWHDASGKQLATQREQAGEQSEAQVNKIERQVKRLNKLHGKVQKRIQRAIKVVGKAIMLGEPLPEIARPQSRKEKRVARRNAAKARRMAKRNARKAKRDARRKAANDKRVARRNAAKAKRDARRKARQQRKNARRGRK</sequence>
<feature type="compositionally biased region" description="Gly residues" evidence="2">
    <location>
        <begin position="406"/>
        <end position="415"/>
    </location>
</feature>
<dbReference type="STRING" id="765915.A0A1Y2HKD1"/>
<keyword evidence="5" id="KW-1185">Reference proteome</keyword>
<feature type="chain" id="PRO_5010988852" evidence="3">
    <location>
        <begin position="36"/>
        <end position="1032"/>
    </location>
</feature>
<feature type="region of interest" description="Disordered" evidence="2">
    <location>
        <begin position="302"/>
        <end position="381"/>
    </location>
</feature>
<keyword evidence="3" id="KW-0732">Signal</keyword>
<name>A0A1Y2HKD1_9FUNG</name>
<feature type="compositionally biased region" description="Basic residues" evidence="2">
    <location>
        <begin position="967"/>
        <end position="995"/>
    </location>
</feature>
<feature type="compositionally biased region" description="Basic residues" evidence="2">
    <location>
        <begin position="1004"/>
        <end position="1032"/>
    </location>
</feature>
<dbReference type="AlphaFoldDB" id="A0A1Y2HKD1"/>
<feature type="region of interest" description="Disordered" evidence="2">
    <location>
        <begin position="961"/>
        <end position="1032"/>
    </location>
</feature>
<feature type="compositionally biased region" description="Low complexity" evidence="2">
    <location>
        <begin position="365"/>
        <end position="380"/>
    </location>
</feature>
<feature type="coiled-coil region" evidence="1">
    <location>
        <begin position="912"/>
        <end position="939"/>
    </location>
</feature>
<feature type="compositionally biased region" description="Pro residues" evidence="2">
    <location>
        <begin position="233"/>
        <end position="247"/>
    </location>
</feature>
<evidence type="ECO:0000313" key="4">
    <source>
        <dbReference type="EMBL" id="ORZ35040.1"/>
    </source>
</evidence>
<keyword evidence="1" id="KW-0175">Coiled coil</keyword>
<feature type="region of interest" description="Disordered" evidence="2">
    <location>
        <begin position="112"/>
        <end position="141"/>
    </location>
</feature>
<evidence type="ECO:0000256" key="1">
    <source>
        <dbReference type="SAM" id="Coils"/>
    </source>
</evidence>
<feature type="region of interest" description="Disordered" evidence="2">
    <location>
        <begin position="166"/>
        <end position="283"/>
    </location>
</feature>
<feature type="compositionally biased region" description="Basic residues" evidence="2">
    <location>
        <begin position="602"/>
        <end position="619"/>
    </location>
</feature>
<evidence type="ECO:0000256" key="3">
    <source>
        <dbReference type="SAM" id="SignalP"/>
    </source>
</evidence>
<feature type="compositionally biased region" description="Low complexity" evidence="2">
    <location>
        <begin position="248"/>
        <end position="283"/>
    </location>
</feature>
<gene>
    <name evidence="4" type="ORF">BCR44DRAFT_380290</name>
</gene>
<feature type="region of interest" description="Disordered" evidence="2">
    <location>
        <begin position="406"/>
        <end position="443"/>
    </location>
</feature>
<reference evidence="4 5" key="1">
    <citation type="submission" date="2016-07" db="EMBL/GenBank/DDBJ databases">
        <title>Pervasive Adenine N6-methylation of Active Genes in Fungi.</title>
        <authorList>
            <consortium name="DOE Joint Genome Institute"/>
            <person name="Mondo S.J."/>
            <person name="Dannebaum R.O."/>
            <person name="Kuo R.C."/>
            <person name="Labutti K."/>
            <person name="Haridas S."/>
            <person name="Kuo A."/>
            <person name="Salamov A."/>
            <person name="Ahrendt S.R."/>
            <person name="Lipzen A."/>
            <person name="Sullivan W."/>
            <person name="Andreopoulos W.B."/>
            <person name="Clum A."/>
            <person name="Lindquist E."/>
            <person name="Daum C."/>
            <person name="Ramamoorthy G.K."/>
            <person name="Gryganskyi A."/>
            <person name="Culley D."/>
            <person name="Magnuson J.K."/>
            <person name="James T.Y."/>
            <person name="O'Malley M.A."/>
            <person name="Stajich J.E."/>
            <person name="Spatafora J.W."/>
            <person name="Visel A."/>
            <person name="Grigoriev I.V."/>
        </authorList>
    </citation>
    <scope>NUCLEOTIDE SEQUENCE [LARGE SCALE GENOMIC DNA]</scope>
    <source>
        <strain evidence="4 5">PL171</strain>
    </source>
</reference>
<feature type="compositionally biased region" description="Basic and acidic residues" evidence="2">
    <location>
        <begin position="430"/>
        <end position="443"/>
    </location>
</feature>
<organism evidence="4 5">
    <name type="scientific">Catenaria anguillulae PL171</name>
    <dbReference type="NCBI Taxonomy" id="765915"/>
    <lineage>
        <taxon>Eukaryota</taxon>
        <taxon>Fungi</taxon>
        <taxon>Fungi incertae sedis</taxon>
        <taxon>Blastocladiomycota</taxon>
        <taxon>Blastocladiomycetes</taxon>
        <taxon>Blastocladiales</taxon>
        <taxon>Catenariaceae</taxon>
        <taxon>Catenaria</taxon>
    </lineage>
</organism>
<feature type="compositionally biased region" description="Basic residues" evidence="2">
    <location>
        <begin position="511"/>
        <end position="520"/>
    </location>
</feature>
<accession>A0A1Y2HKD1</accession>
<dbReference type="Proteomes" id="UP000193411">
    <property type="component" value="Unassembled WGS sequence"/>
</dbReference>
<feature type="compositionally biased region" description="Low complexity" evidence="2">
    <location>
        <begin position="169"/>
        <end position="192"/>
    </location>
</feature>
<proteinExistence type="predicted"/>
<feature type="compositionally biased region" description="Pro residues" evidence="2">
    <location>
        <begin position="311"/>
        <end position="323"/>
    </location>
</feature>
<feature type="coiled-coil region" evidence="1">
    <location>
        <begin position="635"/>
        <end position="662"/>
    </location>
</feature>
<dbReference type="EMBL" id="MCFL01000024">
    <property type="protein sequence ID" value="ORZ35040.1"/>
    <property type="molecule type" value="Genomic_DNA"/>
</dbReference>
<feature type="region of interest" description="Disordered" evidence="2">
    <location>
        <begin position="602"/>
        <end position="625"/>
    </location>
</feature>
<feature type="region of interest" description="Disordered" evidence="2">
    <location>
        <begin position="505"/>
        <end position="526"/>
    </location>
</feature>